<dbReference type="Pfam" id="PF14029">
    <property type="entry name" value="DUF4244"/>
    <property type="match status" value="1"/>
</dbReference>
<comment type="caution">
    <text evidence="3">The sequence shown here is derived from an EMBL/GenBank/DDBJ whole genome shotgun (WGS) entry which is preliminary data.</text>
</comment>
<keyword evidence="2" id="KW-0472">Membrane</keyword>
<protein>
    <submittedName>
        <fullName evidence="3">DUF4244 domain-containing protein</fullName>
    </submittedName>
</protein>
<feature type="region of interest" description="Disordered" evidence="1">
    <location>
        <begin position="1"/>
        <end position="22"/>
    </location>
</feature>
<name>A0A5J5L037_9MICC</name>
<proteinExistence type="predicted"/>
<keyword evidence="2" id="KW-0812">Transmembrane</keyword>
<evidence type="ECO:0000256" key="2">
    <source>
        <dbReference type="SAM" id="Phobius"/>
    </source>
</evidence>
<dbReference type="OrthoDB" id="9978633at2"/>
<evidence type="ECO:0000256" key="1">
    <source>
        <dbReference type="SAM" id="MobiDB-lite"/>
    </source>
</evidence>
<evidence type="ECO:0000313" key="3">
    <source>
        <dbReference type="EMBL" id="KAA9395309.1"/>
    </source>
</evidence>
<dbReference type="InterPro" id="IPR025338">
    <property type="entry name" value="DUF4244"/>
</dbReference>
<feature type="transmembrane region" description="Helical" evidence="2">
    <location>
        <begin position="50"/>
        <end position="73"/>
    </location>
</feature>
<keyword evidence="2" id="KW-1133">Transmembrane helix</keyword>
<sequence>MSRTQHSATPTPGQDPAAAQATVVRDGQAVVPGHGLVIHDPDLGASTVEYAIVLLAAAAFGGVMAAVIASDAVSELLMGIISKALGI</sequence>
<dbReference type="EMBL" id="SZWF01000002">
    <property type="protein sequence ID" value="KAA9395309.1"/>
    <property type="molecule type" value="Genomic_DNA"/>
</dbReference>
<reference evidence="3 4" key="1">
    <citation type="submission" date="2019-05" db="EMBL/GenBank/DDBJ databases">
        <title>Kocuria coralli sp. nov., a novel actinobacterium isolated from coral reef seawater.</title>
        <authorList>
            <person name="Li J."/>
        </authorList>
    </citation>
    <scope>NUCLEOTIDE SEQUENCE [LARGE SCALE GENOMIC DNA]</scope>
    <source>
        <strain evidence="3 4">SCSIO 13007</strain>
    </source>
</reference>
<organism evidence="3 4">
    <name type="scientific">Kocuria coralli</name>
    <dbReference type="NCBI Taxonomy" id="1461025"/>
    <lineage>
        <taxon>Bacteria</taxon>
        <taxon>Bacillati</taxon>
        <taxon>Actinomycetota</taxon>
        <taxon>Actinomycetes</taxon>
        <taxon>Micrococcales</taxon>
        <taxon>Micrococcaceae</taxon>
        <taxon>Kocuria</taxon>
    </lineage>
</organism>
<dbReference type="AlphaFoldDB" id="A0A5J5L037"/>
<dbReference type="RefSeq" id="WP_158032734.1">
    <property type="nucleotide sequence ID" value="NZ_ML708611.1"/>
</dbReference>
<dbReference type="Proteomes" id="UP000325957">
    <property type="component" value="Unassembled WGS sequence"/>
</dbReference>
<gene>
    <name evidence="3" type="ORF">FCK90_02580</name>
</gene>
<evidence type="ECO:0000313" key="4">
    <source>
        <dbReference type="Proteomes" id="UP000325957"/>
    </source>
</evidence>
<keyword evidence="4" id="KW-1185">Reference proteome</keyword>
<accession>A0A5J5L037</accession>
<feature type="compositionally biased region" description="Polar residues" evidence="1">
    <location>
        <begin position="1"/>
        <end position="12"/>
    </location>
</feature>